<accession>A0A533I5N9</accession>
<dbReference type="AlphaFoldDB" id="A0A533I5N9"/>
<dbReference type="Proteomes" id="UP000315344">
    <property type="component" value="Unassembled WGS sequence"/>
</dbReference>
<proteinExistence type="predicted"/>
<sequence>MKAFKERFLTLSMMKSEFRLQRMTARAILQQAGVRRYAPAGRDLGAIYLRSEVEVVLRAVSA</sequence>
<protein>
    <submittedName>
        <fullName evidence="1">Uncharacterized protein</fullName>
    </submittedName>
</protein>
<evidence type="ECO:0000313" key="1">
    <source>
        <dbReference type="EMBL" id="TKW65857.1"/>
    </source>
</evidence>
<name>A0A533I5N9_PARDE</name>
<dbReference type="EMBL" id="VAFL01000010">
    <property type="protein sequence ID" value="TKW65857.1"/>
    <property type="molecule type" value="Genomic_DNA"/>
</dbReference>
<reference evidence="1 2" key="1">
    <citation type="journal article" date="2017" name="Nat. Commun.">
        <title>In situ click chemistry generation of cyclooxygenase-2 inhibitors.</title>
        <authorList>
            <person name="Bhardwaj A."/>
            <person name="Kaur J."/>
            <person name="Wuest M."/>
            <person name="Wuest F."/>
        </authorList>
    </citation>
    <scope>NUCLEOTIDE SEQUENCE [LARGE SCALE GENOMIC DNA]</scope>
    <source>
        <strain evidence="1">S2_012_000_R3_94</strain>
    </source>
</reference>
<gene>
    <name evidence="1" type="ORF">DI616_13375</name>
</gene>
<evidence type="ECO:0000313" key="2">
    <source>
        <dbReference type="Proteomes" id="UP000315344"/>
    </source>
</evidence>
<comment type="caution">
    <text evidence="1">The sequence shown here is derived from an EMBL/GenBank/DDBJ whole genome shotgun (WGS) entry which is preliminary data.</text>
</comment>
<organism evidence="1 2">
    <name type="scientific">Paracoccus denitrificans</name>
    <dbReference type="NCBI Taxonomy" id="266"/>
    <lineage>
        <taxon>Bacteria</taxon>
        <taxon>Pseudomonadati</taxon>
        <taxon>Pseudomonadota</taxon>
        <taxon>Alphaproteobacteria</taxon>
        <taxon>Rhodobacterales</taxon>
        <taxon>Paracoccaceae</taxon>
        <taxon>Paracoccus</taxon>
    </lineage>
</organism>